<keyword evidence="6" id="KW-0472">Membrane</keyword>
<dbReference type="Pfam" id="PF00005">
    <property type="entry name" value="ABC_tran"/>
    <property type="match status" value="1"/>
</dbReference>
<dbReference type="AlphaFoldDB" id="A0A8J6HZV8"/>
<evidence type="ECO:0000313" key="9">
    <source>
        <dbReference type="Proteomes" id="UP000657177"/>
    </source>
</evidence>
<dbReference type="SUPFAM" id="SSF52540">
    <property type="entry name" value="P-loop containing nucleoside triphosphate hydrolases"/>
    <property type="match status" value="1"/>
</dbReference>
<proteinExistence type="predicted"/>
<feature type="domain" description="ABC transporter" evidence="7">
    <location>
        <begin position="2"/>
        <end position="249"/>
    </location>
</feature>
<name>A0A8J6HZV8_9FIRM</name>
<evidence type="ECO:0000256" key="2">
    <source>
        <dbReference type="ARBA" id="ARBA00022448"/>
    </source>
</evidence>
<keyword evidence="5 8" id="KW-0067">ATP-binding</keyword>
<comment type="subcellular location">
    <subcellularLocation>
        <location evidence="1">Cell membrane</location>
        <topology evidence="1">Peripheral membrane protein</topology>
    </subcellularLocation>
</comment>
<dbReference type="PANTHER" id="PTHR42788">
    <property type="entry name" value="TAURINE IMPORT ATP-BINDING PROTEIN-RELATED"/>
    <property type="match status" value="1"/>
</dbReference>
<dbReference type="PROSITE" id="PS50893">
    <property type="entry name" value="ABC_TRANSPORTER_2"/>
    <property type="match status" value="1"/>
</dbReference>
<keyword evidence="9" id="KW-1185">Reference proteome</keyword>
<gene>
    <name evidence="8" type="ORF">G5B42_01285</name>
</gene>
<evidence type="ECO:0000256" key="5">
    <source>
        <dbReference type="ARBA" id="ARBA00022840"/>
    </source>
</evidence>
<reference evidence="8" key="1">
    <citation type="submission" date="2020-06" db="EMBL/GenBank/DDBJ databases">
        <title>Novel chitinolytic bacterium.</title>
        <authorList>
            <person name="Ungkulpasvich U."/>
            <person name="Kosugi A."/>
            <person name="Uke A."/>
        </authorList>
    </citation>
    <scope>NUCLEOTIDE SEQUENCE</scope>
    <source>
        <strain evidence="8">UUS1-1</strain>
    </source>
</reference>
<evidence type="ECO:0000313" key="8">
    <source>
        <dbReference type="EMBL" id="MBA2132189.1"/>
    </source>
</evidence>
<organism evidence="8 9">
    <name type="scientific">Capillibacterium thermochitinicola</name>
    <dbReference type="NCBI Taxonomy" id="2699427"/>
    <lineage>
        <taxon>Bacteria</taxon>
        <taxon>Bacillati</taxon>
        <taxon>Bacillota</taxon>
        <taxon>Capillibacterium</taxon>
    </lineage>
</organism>
<keyword evidence="2" id="KW-0813">Transport</keyword>
<dbReference type="Proteomes" id="UP000657177">
    <property type="component" value="Unassembled WGS sequence"/>
</dbReference>
<evidence type="ECO:0000256" key="4">
    <source>
        <dbReference type="ARBA" id="ARBA00022741"/>
    </source>
</evidence>
<dbReference type="InterPro" id="IPR017871">
    <property type="entry name" value="ABC_transporter-like_CS"/>
</dbReference>
<sequence>MLRLTNLHKIFNYGKVNENYALKDINLEVPKGDFITIIGSNGAGKSTLLNLIAGTLFPDAGTVEINGEDVTHWPVYKRASLVGRVFQDPLQGTAAEMTIEENLSLAVKRGQRRSLRPGLDKNRRAEFKRLLSLLELGLENRLDCPVKLLSGGQRQALTLLMATMGHPRLLLLDEYTAALDPSTAQQIMAITDRIVAEYQLTVLMVTHDMKQALAMGKRTIMMDRGEIILDLKGKEREKLTVNDLLAKFAAKSGRELTDDRILLHG</sequence>
<dbReference type="GO" id="GO:0005886">
    <property type="term" value="C:plasma membrane"/>
    <property type="evidence" value="ECO:0007669"/>
    <property type="project" value="UniProtKB-SubCell"/>
</dbReference>
<evidence type="ECO:0000259" key="7">
    <source>
        <dbReference type="PROSITE" id="PS50893"/>
    </source>
</evidence>
<protein>
    <submittedName>
        <fullName evidence="8">ATP-binding cassette domain-containing protein</fullName>
    </submittedName>
</protein>
<dbReference type="InterPro" id="IPR003439">
    <property type="entry name" value="ABC_transporter-like_ATP-bd"/>
</dbReference>
<dbReference type="InterPro" id="IPR003593">
    <property type="entry name" value="AAA+_ATPase"/>
</dbReference>
<dbReference type="GO" id="GO:0016887">
    <property type="term" value="F:ATP hydrolysis activity"/>
    <property type="evidence" value="ECO:0007669"/>
    <property type="project" value="InterPro"/>
</dbReference>
<keyword evidence="4" id="KW-0547">Nucleotide-binding</keyword>
<evidence type="ECO:0000256" key="1">
    <source>
        <dbReference type="ARBA" id="ARBA00004202"/>
    </source>
</evidence>
<dbReference type="PANTHER" id="PTHR42788:SF7">
    <property type="entry name" value="NITRATE ABC TRANSPORTER ATP-BINDING PROTEIN"/>
    <property type="match status" value="1"/>
</dbReference>
<dbReference type="RefSeq" id="WP_181338644.1">
    <property type="nucleotide sequence ID" value="NZ_JAAKDE010000002.1"/>
</dbReference>
<keyword evidence="3" id="KW-1003">Cell membrane</keyword>
<dbReference type="GO" id="GO:0005524">
    <property type="term" value="F:ATP binding"/>
    <property type="evidence" value="ECO:0007669"/>
    <property type="project" value="UniProtKB-KW"/>
</dbReference>
<dbReference type="SMART" id="SM00382">
    <property type="entry name" value="AAA"/>
    <property type="match status" value="1"/>
</dbReference>
<dbReference type="PROSITE" id="PS00211">
    <property type="entry name" value="ABC_TRANSPORTER_1"/>
    <property type="match status" value="1"/>
</dbReference>
<dbReference type="EMBL" id="JAAKDE010000002">
    <property type="protein sequence ID" value="MBA2132189.1"/>
    <property type="molecule type" value="Genomic_DNA"/>
</dbReference>
<accession>A0A8J6HZV8</accession>
<evidence type="ECO:0000256" key="3">
    <source>
        <dbReference type="ARBA" id="ARBA00022475"/>
    </source>
</evidence>
<dbReference type="InterPro" id="IPR050166">
    <property type="entry name" value="ABC_transporter_ATP-bind"/>
</dbReference>
<dbReference type="InterPro" id="IPR027417">
    <property type="entry name" value="P-loop_NTPase"/>
</dbReference>
<dbReference type="Gene3D" id="3.40.50.300">
    <property type="entry name" value="P-loop containing nucleotide triphosphate hydrolases"/>
    <property type="match status" value="1"/>
</dbReference>
<comment type="caution">
    <text evidence="8">The sequence shown here is derived from an EMBL/GenBank/DDBJ whole genome shotgun (WGS) entry which is preliminary data.</text>
</comment>
<evidence type="ECO:0000256" key="6">
    <source>
        <dbReference type="ARBA" id="ARBA00023136"/>
    </source>
</evidence>